<dbReference type="PANTHER" id="PTHR19375">
    <property type="entry name" value="HEAT SHOCK PROTEIN 70KDA"/>
    <property type="match status" value="1"/>
</dbReference>
<dbReference type="Proteomes" id="UP000762676">
    <property type="component" value="Unassembled WGS sequence"/>
</dbReference>
<comment type="caution">
    <text evidence="4">The sequence shown here is derived from an EMBL/GenBank/DDBJ whole genome shotgun (WGS) entry which is preliminary data.</text>
</comment>
<evidence type="ECO:0000313" key="4">
    <source>
        <dbReference type="EMBL" id="GFR70186.1"/>
    </source>
</evidence>
<keyword evidence="3" id="KW-0067">ATP-binding</keyword>
<dbReference type="GO" id="GO:0005524">
    <property type="term" value="F:ATP binding"/>
    <property type="evidence" value="ECO:0007669"/>
    <property type="project" value="UniProtKB-KW"/>
</dbReference>
<protein>
    <submittedName>
        <fullName evidence="4">78 kDa glucose-regulated protein</fullName>
    </submittedName>
</protein>
<evidence type="ECO:0000313" key="5">
    <source>
        <dbReference type="Proteomes" id="UP000762676"/>
    </source>
</evidence>
<keyword evidence="5" id="KW-1185">Reference proteome</keyword>
<name>A0AAV4FAZ8_9GAST</name>
<keyword evidence="2" id="KW-0547">Nucleotide-binding</keyword>
<dbReference type="Pfam" id="PF00012">
    <property type="entry name" value="HSP70"/>
    <property type="match status" value="1"/>
</dbReference>
<dbReference type="Gene3D" id="3.30.420.40">
    <property type="match status" value="1"/>
</dbReference>
<dbReference type="EMBL" id="BMAT01000638">
    <property type="protein sequence ID" value="GFR70186.1"/>
    <property type="molecule type" value="Genomic_DNA"/>
</dbReference>
<organism evidence="4 5">
    <name type="scientific">Elysia marginata</name>
    <dbReference type="NCBI Taxonomy" id="1093978"/>
    <lineage>
        <taxon>Eukaryota</taxon>
        <taxon>Metazoa</taxon>
        <taxon>Spiralia</taxon>
        <taxon>Lophotrochozoa</taxon>
        <taxon>Mollusca</taxon>
        <taxon>Gastropoda</taxon>
        <taxon>Heterobranchia</taxon>
        <taxon>Euthyneura</taxon>
        <taxon>Panpulmonata</taxon>
        <taxon>Sacoglossa</taxon>
        <taxon>Placobranchoidea</taxon>
        <taxon>Plakobranchidae</taxon>
        <taxon>Elysia</taxon>
    </lineage>
</organism>
<dbReference type="InterPro" id="IPR043129">
    <property type="entry name" value="ATPase_NBD"/>
</dbReference>
<accession>A0AAV4FAZ8</accession>
<gene>
    <name evidence="4" type="ORF">ElyMa_000322000</name>
</gene>
<comment type="similarity">
    <text evidence="1">Belongs to the heat shock protein 70 family.</text>
</comment>
<dbReference type="SUPFAM" id="SSF53067">
    <property type="entry name" value="Actin-like ATPase domain"/>
    <property type="match status" value="1"/>
</dbReference>
<evidence type="ECO:0000256" key="2">
    <source>
        <dbReference type="ARBA" id="ARBA00022741"/>
    </source>
</evidence>
<dbReference type="GO" id="GO:0140662">
    <property type="term" value="F:ATP-dependent protein folding chaperone"/>
    <property type="evidence" value="ECO:0007669"/>
    <property type="project" value="InterPro"/>
</dbReference>
<proteinExistence type="inferred from homology"/>
<dbReference type="InterPro" id="IPR013126">
    <property type="entry name" value="Hsp_70_fam"/>
</dbReference>
<reference evidence="4 5" key="1">
    <citation type="journal article" date="2021" name="Elife">
        <title>Chloroplast acquisition without the gene transfer in kleptoplastic sea slugs, Plakobranchus ocellatus.</title>
        <authorList>
            <person name="Maeda T."/>
            <person name="Takahashi S."/>
            <person name="Yoshida T."/>
            <person name="Shimamura S."/>
            <person name="Takaki Y."/>
            <person name="Nagai Y."/>
            <person name="Toyoda A."/>
            <person name="Suzuki Y."/>
            <person name="Arimoto A."/>
            <person name="Ishii H."/>
            <person name="Satoh N."/>
            <person name="Nishiyama T."/>
            <person name="Hasebe M."/>
            <person name="Maruyama T."/>
            <person name="Minagawa J."/>
            <person name="Obokata J."/>
            <person name="Shigenobu S."/>
        </authorList>
    </citation>
    <scope>NUCLEOTIDE SEQUENCE [LARGE SCALE GENOMIC DNA]</scope>
</reference>
<evidence type="ECO:0000256" key="1">
    <source>
        <dbReference type="ARBA" id="ARBA00007381"/>
    </source>
</evidence>
<sequence>MVCLKSSQPMVTLIWVVTTLTREGWSTSSNCTRRRKAKTSGRTTVQFISFFIVRWKTPREPSLFCSLRPLEIESFCDSEDFSEALNWCQELFRSTMKQVLEDADLNMNDIDEIVLEGGSTKVQQIVKDFFGGKATGPISGEEDTADLVLLDVNLLTMGIVTVGGVMTKLGGVTTKLGGVMTKLGGVMTKLEGVMTKLGGVTTKLGGVMTKVGGVMTKVGGVMTKLIPTDPHQEVSSFLHCH</sequence>
<evidence type="ECO:0000256" key="3">
    <source>
        <dbReference type="ARBA" id="ARBA00022840"/>
    </source>
</evidence>
<dbReference type="AlphaFoldDB" id="A0AAV4FAZ8"/>